<dbReference type="InterPro" id="IPR015943">
    <property type="entry name" value="WD40/YVTN_repeat-like_dom_sf"/>
</dbReference>
<sequence>MKKFAYFLGYGVVYPYSVQPDGSLSSLGRPVPSTDAVDIACANASAFQRGGNYIFLANQSNNVTVSMGAISIYHVNDDGSLTPNIQHYTNGVQSEPSYIVGFYTGSNTYDIYIDNYIQADEQNPLTEQIPGFRFSPPDTVRPWNKKVNGLPDSVVGDVADLELVSTPGADPSYQAQILFALYRNTPANKTQIVALETSAFGLSYLGSGEVVGTGQGYALAANLKFAYVIFGTTPTNAPTPLQVAGFKLDGSGRQFTPLGNVAQLNGSGTACAISPNGKYLFIGVTGDMLDDQGANVVASYKIGSDGFLSKSDQKPCGSIGLKISALTVDPSGKYLYAMSEYEGNVYVYEVNDDDGSLTPKPSITVDNGNGAGLFGMVIIDV</sequence>
<comment type="similarity">
    <text evidence="1">Belongs to the cycloisomerase 2 family.</text>
</comment>
<comment type="caution">
    <text evidence="3">The sequence shown here is derived from an EMBL/GenBank/DDBJ whole genome shotgun (WGS) entry which is preliminary data.</text>
</comment>
<protein>
    <submittedName>
        <fullName evidence="3">6-phosphogluconolactonase</fullName>
    </submittedName>
</protein>
<dbReference type="InterPro" id="IPR019405">
    <property type="entry name" value="Lactonase_7-beta_prop"/>
</dbReference>
<proteinExistence type="inferred from homology"/>
<dbReference type="EMBL" id="UGSJ01000001">
    <property type="protein sequence ID" value="SUA88586.1"/>
    <property type="molecule type" value="Genomic_DNA"/>
</dbReference>
<dbReference type="SUPFAM" id="SSF101908">
    <property type="entry name" value="Putative isomerase YbhE"/>
    <property type="match status" value="1"/>
</dbReference>
<evidence type="ECO:0000313" key="3">
    <source>
        <dbReference type="EMBL" id="SUA88586.1"/>
    </source>
</evidence>
<dbReference type="AlphaFoldDB" id="A0AAJ4Z859"/>
<keyword evidence="2" id="KW-0119">Carbohydrate metabolism</keyword>
<evidence type="ECO:0000256" key="2">
    <source>
        <dbReference type="ARBA" id="ARBA00022526"/>
    </source>
</evidence>
<name>A0AAJ4Z859_PANPU</name>
<dbReference type="GO" id="GO:0017057">
    <property type="term" value="F:6-phosphogluconolactonase activity"/>
    <property type="evidence" value="ECO:0007669"/>
    <property type="project" value="TreeGrafter"/>
</dbReference>
<gene>
    <name evidence="3" type="ORF">NCTC13159_00035</name>
</gene>
<evidence type="ECO:0000313" key="4">
    <source>
        <dbReference type="Proteomes" id="UP000254589"/>
    </source>
</evidence>
<dbReference type="Proteomes" id="UP000254589">
    <property type="component" value="Unassembled WGS sequence"/>
</dbReference>
<keyword evidence="2" id="KW-0313">Glucose metabolism</keyword>
<dbReference type="Gene3D" id="2.130.10.10">
    <property type="entry name" value="YVTN repeat-like/Quinoprotein amine dehydrogenase"/>
    <property type="match status" value="1"/>
</dbReference>
<reference evidence="3 4" key="1">
    <citation type="submission" date="2018-06" db="EMBL/GenBank/DDBJ databases">
        <authorList>
            <consortium name="Pathogen Informatics"/>
            <person name="Doyle S."/>
        </authorList>
    </citation>
    <scope>NUCLEOTIDE SEQUENCE [LARGE SCALE GENOMIC DNA]</scope>
    <source>
        <strain evidence="3 4">NCTC13159</strain>
    </source>
</reference>
<dbReference type="RefSeq" id="WP_147284494.1">
    <property type="nucleotide sequence ID" value="NZ_CP010310.2"/>
</dbReference>
<organism evidence="3 4">
    <name type="scientific">Pandoraea pulmonicola</name>
    <dbReference type="NCBI Taxonomy" id="93221"/>
    <lineage>
        <taxon>Bacteria</taxon>
        <taxon>Pseudomonadati</taxon>
        <taxon>Pseudomonadota</taxon>
        <taxon>Betaproteobacteria</taxon>
        <taxon>Burkholderiales</taxon>
        <taxon>Burkholderiaceae</taxon>
        <taxon>Pandoraea</taxon>
    </lineage>
</organism>
<dbReference type="Pfam" id="PF10282">
    <property type="entry name" value="Lactonase"/>
    <property type="match status" value="1"/>
</dbReference>
<dbReference type="PANTHER" id="PTHR30344:SF1">
    <property type="entry name" value="6-PHOSPHOGLUCONOLACTONASE"/>
    <property type="match status" value="1"/>
</dbReference>
<evidence type="ECO:0000256" key="1">
    <source>
        <dbReference type="ARBA" id="ARBA00005564"/>
    </source>
</evidence>
<accession>A0AAJ4Z859</accession>
<dbReference type="InterPro" id="IPR050282">
    <property type="entry name" value="Cycloisomerase_2"/>
</dbReference>
<dbReference type="PANTHER" id="PTHR30344">
    <property type="entry name" value="6-PHOSPHOGLUCONOLACTONASE-RELATED"/>
    <property type="match status" value="1"/>
</dbReference>
<dbReference type="GO" id="GO:0006006">
    <property type="term" value="P:glucose metabolic process"/>
    <property type="evidence" value="ECO:0007669"/>
    <property type="project" value="UniProtKB-KW"/>
</dbReference>